<reference evidence="1" key="1">
    <citation type="submission" date="2022-07" db="EMBL/GenBank/DDBJ databases">
        <title>Phylogenomic reconstructions and comparative analyses of Kickxellomycotina fungi.</title>
        <authorList>
            <person name="Reynolds N.K."/>
            <person name="Stajich J.E."/>
            <person name="Barry K."/>
            <person name="Grigoriev I.V."/>
            <person name="Crous P."/>
            <person name="Smith M.E."/>
        </authorList>
    </citation>
    <scope>NUCLEOTIDE SEQUENCE</scope>
    <source>
        <strain evidence="1">Benny 63K</strain>
    </source>
</reference>
<evidence type="ECO:0000313" key="2">
    <source>
        <dbReference type="Proteomes" id="UP001150581"/>
    </source>
</evidence>
<comment type="caution">
    <text evidence="1">The sequence shown here is derived from an EMBL/GenBank/DDBJ whole genome shotgun (WGS) entry which is preliminary data.</text>
</comment>
<dbReference type="EMBL" id="JANBPG010004006">
    <property type="protein sequence ID" value="KAJ1878112.1"/>
    <property type="molecule type" value="Genomic_DNA"/>
</dbReference>
<accession>A0ACC1HZZ2</accession>
<name>A0ACC1HZZ2_9FUNG</name>
<protein>
    <submittedName>
        <fullName evidence="1">Uncharacterized protein</fullName>
    </submittedName>
</protein>
<dbReference type="Proteomes" id="UP001150581">
    <property type="component" value="Unassembled WGS sequence"/>
</dbReference>
<proteinExistence type="predicted"/>
<gene>
    <name evidence="1" type="ORF">LPJ66_011955</name>
</gene>
<keyword evidence="2" id="KW-1185">Reference proteome</keyword>
<feature type="non-terminal residue" evidence="1">
    <location>
        <position position="202"/>
    </location>
</feature>
<evidence type="ECO:0000313" key="1">
    <source>
        <dbReference type="EMBL" id="KAJ1878112.1"/>
    </source>
</evidence>
<organism evidence="1 2">
    <name type="scientific">Kickxella alabastrina</name>
    <dbReference type="NCBI Taxonomy" id="61397"/>
    <lineage>
        <taxon>Eukaryota</taxon>
        <taxon>Fungi</taxon>
        <taxon>Fungi incertae sedis</taxon>
        <taxon>Zoopagomycota</taxon>
        <taxon>Kickxellomycotina</taxon>
        <taxon>Kickxellomycetes</taxon>
        <taxon>Kickxellales</taxon>
        <taxon>Kickxellaceae</taxon>
        <taxon>Kickxella</taxon>
    </lineage>
</organism>
<sequence length="202" mass="20782">MAREKSANTPVGSKGLTEVGSPNRIQRRTPGAANFGTPSARAPANAFSTPMPSSSFAERVYQSTGGRYGRTATPGSVFSTPYSDPRGPTAGASTLTRPSMLIDELEPQGSFGTPAPAAARKFGVTKNYIPPTPAGSASPAPVVKKSGGKASGSAIPEAVVDLPSQRIYALGALALLMAWKAYDAIGLTVGEPEQTSLLLFLK</sequence>